<keyword evidence="1" id="KW-0521">NADP</keyword>
<proteinExistence type="predicted"/>
<dbReference type="EMBL" id="CP024421">
    <property type="protein sequence ID" value="ATQ53473.1"/>
    <property type="molecule type" value="Genomic_DNA"/>
</dbReference>
<dbReference type="InterPro" id="IPR020843">
    <property type="entry name" value="ER"/>
</dbReference>
<evidence type="ECO:0000313" key="5">
    <source>
        <dbReference type="Proteomes" id="UP000230889"/>
    </source>
</evidence>
<dbReference type="InterPro" id="IPR011032">
    <property type="entry name" value="GroES-like_sf"/>
</dbReference>
<evidence type="ECO:0000256" key="2">
    <source>
        <dbReference type="ARBA" id="ARBA00023002"/>
    </source>
</evidence>
<gene>
    <name evidence="4" type="ORF">CS875_12395</name>
</gene>
<dbReference type="GO" id="GO:0070402">
    <property type="term" value="F:NADPH binding"/>
    <property type="evidence" value="ECO:0007669"/>
    <property type="project" value="TreeGrafter"/>
</dbReference>
<evidence type="ECO:0000256" key="1">
    <source>
        <dbReference type="ARBA" id="ARBA00022857"/>
    </source>
</evidence>
<dbReference type="Gene3D" id="3.90.180.10">
    <property type="entry name" value="Medium-chain alcohol dehydrogenases, catalytic domain"/>
    <property type="match status" value="1"/>
</dbReference>
<accession>A0AAI8ECI5</accession>
<dbReference type="GO" id="GO:0016651">
    <property type="term" value="F:oxidoreductase activity, acting on NAD(P)H"/>
    <property type="evidence" value="ECO:0007669"/>
    <property type="project" value="TreeGrafter"/>
</dbReference>
<dbReference type="NCBIfam" id="TIGR02824">
    <property type="entry name" value="quinone_pig3"/>
    <property type="match status" value="1"/>
</dbReference>
<dbReference type="Proteomes" id="UP000230889">
    <property type="component" value="Chromosome 2"/>
</dbReference>
<sequence>MLSCSCFPKVFRMPKAVLSVIATRPGGPEVLELVPRELPALKRGEMRVRVHAAGVNRPDAMQRAGQYPPPPGVTDVLGLELSGVVLEIAEDVTRFGPGDRIMALVAGGAYSEEAIVQADVCIPVPAGLSMVEAAGIPETYFTVWSNLFQHAGLQPGETVLLHGGTSGIGVTATLLAKAIGARMITTCGSDDKCRASEALGAIASINYRTTDFVEAGRALTEGRGPEVVIDMVGGSYMQRNLQLVAEDGRIAQIAFQQGSEAQMDMGPLLFKRLTLTGSTLRARPLVMKAALARSVEAEVLPLVLNKGARPVIDSVFDLADVQAAHAHLEASAHTGKIILKTAACDAA</sequence>
<reference evidence="4 5" key="1">
    <citation type="submission" date="2017-10" db="EMBL/GenBank/DDBJ databases">
        <title>First isolation and characterization of Brucella suis from yak.</title>
        <authorList>
            <person name="Yang X."/>
            <person name="Wang N."/>
            <person name="Cao X."/>
            <person name="Bie P."/>
            <person name="Wang J."/>
            <person name="Lyu Y."/>
            <person name="Wu Q."/>
        </authorList>
    </citation>
    <scope>NUCLEOTIDE SEQUENCE [LARGE SCALE GENOMIC DNA]</scope>
    <source>
        <strain evidence="4 5">QH05</strain>
    </source>
</reference>
<organism evidence="4 5">
    <name type="scientific">Brucella suis</name>
    <dbReference type="NCBI Taxonomy" id="29461"/>
    <lineage>
        <taxon>Bacteria</taxon>
        <taxon>Pseudomonadati</taxon>
        <taxon>Pseudomonadota</taxon>
        <taxon>Alphaproteobacteria</taxon>
        <taxon>Hyphomicrobiales</taxon>
        <taxon>Brucellaceae</taxon>
        <taxon>Brucella/Ochrobactrum group</taxon>
        <taxon>Brucella</taxon>
    </lineage>
</organism>
<name>A0AAI8ECI5_BRUSS</name>
<protein>
    <submittedName>
        <fullName evidence="4">NAD(P)H quinone oxidoreductase</fullName>
    </submittedName>
</protein>
<dbReference type="InterPro" id="IPR013154">
    <property type="entry name" value="ADH-like_N"/>
</dbReference>
<dbReference type="Gene3D" id="3.40.50.720">
    <property type="entry name" value="NAD(P)-binding Rossmann-like Domain"/>
    <property type="match status" value="1"/>
</dbReference>
<dbReference type="SMART" id="SM00829">
    <property type="entry name" value="PKS_ER"/>
    <property type="match status" value="1"/>
</dbReference>
<dbReference type="AlphaFoldDB" id="A0AAI8ECI5"/>
<dbReference type="PANTHER" id="PTHR48106:SF8">
    <property type="entry name" value="OS02G0805600 PROTEIN"/>
    <property type="match status" value="1"/>
</dbReference>
<dbReference type="SUPFAM" id="SSF51735">
    <property type="entry name" value="NAD(P)-binding Rossmann-fold domains"/>
    <property type="match status" value="1"/>
</dbReference>
<dbReference type="SUPFAM" id="SSF50129">
    <property type="entry name" value="GroES-like"/>
    <property type="match status" value="1"/>
</dbReference>
<keyword evidence="2" id="KW-0560">Oxidoreductase</keyword>
<dbReference type="InterPro" id="IPR036291">
    <property type="entry name" value="NAD(P)-bd_dom_sf"/>
</dbReference>
<dbReference type="PANTHER" id="PTHR48106">
    <property type="entry name" value="QUINONE OXIDOREDUCTASE PIG3-RELATED"/>
    <property type="match status" value="1"/>
</dbReference>
<dbReference type="Pfam" id="PF08240">
    <property type="entry name" value="ADH_N"/>
    <property type="match status" value="1"/>
</dbReference>
<evidence type="ECO:0000313" key="4">
    <source>
        <dbReference type="EMBL" id="ATQ53473.1"/>
    </source>
</evidence>
<evidence type="ECO:0000259" key="3">
    <source>
        <dbReference type="SMART" id="SM00829"/>
    </source>
</evidence>
<dbReference type="Pfam" id="PF00107">
    <property type="entry name" value="ADH_zinc_N"/>
    <property type="match status" value="1"/>
</dbReference>
<dbReference type="InterPro" id="IPR013149">
    <property type="entry name" value="ADH-like_C"/>
</dbReference>
<feature type="domain" description="Enoyl reductase (ER)" evidence="3">
    <location>
        <begin position="26"/>
        <end position="339"/>
    </location>
</feature>
<dbReference type="InterPro" id="IPR014189">
    <property type="entry name" value="Quinone_OxRdtase_PIG3"/>
</dbReference>
<dbReference type="CDD" id="cd05276">
    <property type="entry name" value="p53_inducible_oxidoreductase"/>
    <property type="match status" value="1"/>
</dbReference>